<keyword evidence="1 2" id="KW-1015">Disulfide bond</keyword>
<proteinExistence type="predicted"/>
<sequence>MRGPALAVVVLVVVEFTTGASSGNQETKYKQGRRLIYPEGGADGGKHAILGYSNTLPVKGKAKKGVAVLGASCVVSKSCVSASPTTWLLTQLTVFREYYWTSNATWTLSVVSECLTLPASKGYCRCGDGFVPYRRNNCLKSLPLPLSHTSSQPTAAKVGAICRKHEQCREGTPGTFCNFTVPRVMGRCACSGHLPRNGDTCGHLRYALGTPCGTTAQCSRDVPGSICVIQAQLPPGTPEHAPVRISAIPGVAPRPRGVPLAVCACLPGHLEAENGTRCIPISKGVGVTPVSLGQHCETSSQCQASDPFTHCRAGVCHCQHNTRSCSTLNTGCHPKTFQCISSGRCISWYFLCDGERHCEDGSDEATCIPHRCPRLAHTCRDGTCVSRARLCDGKVDCPDGSDEVRCSGECPASTFRCQGGRCLPGFVFCNAMPSCSDGSDEDEAACVQGSITAPYCPFRCRNGRCRSTAILCSGKDGCGDNSDEEQCTVCSCARSPS</sequence>
<dbReference type="Pfam" id="PF00057">
    <property type="entry name" value="Ldl_recept_a"/>
    <property type="match status" value="3"/>
</dbReference>
<dbReference type="SUPFAM" id="SSF57424">
    <property type="entry name" value="LDL receptor-like module"/>
    <property type="match status" value="4"/>
</dbReference>
<comment type="caution">
    <text evidence="4">The sequence shown here is derived from an EMBL/GenBank/DDBJ whole genome shotgun (WGS) entry which is preliminary data.</text>
</comment>
<feature type="disulfide bond" evidence="2">
    <location>
        <begin position="352"/>
        <end position="367"/>
    </location>
</feature>
<dbReference type="PANTHER" id="PTHR39069">
    <property type="entry name" value="ECDYSONE-INDUCIBLE GENE E1, ISOFORM A"/>
    <property type="match status" value="1"/>
</dbReference>
<comment type="caution">
    <text evidence="2">Lacks conserved residue(s) required for the propagation of feature annotation.</text>
</comment>
<dbReference type="InterPro" id="IPR002172">
    <property type="entry name" value="LDrepeatLR_classA_rpt"/>
</dbReference>
<feature type="disulfide bond" evidence="2">
    <location>
        <begin position="379"/>
        <end position="397"/>
    </location>
</feature>
<dbReference type="InterPro" id="IPR036055">
    <property type="entry name" value="LDL_receptor-like_sf"/>
</dbReference>
<feature type="chain" id="PRO_5043822141" evidence="3">
    <location>
        <begin position="23"/>
        <end position="497"/>
    </location>
</feature>
<protein>
    <submittedName>
        <fullName evidence="4">Uncharacterized protein</fullName>
    </submittedName>
</protein>
<dbReference type="EMBL" id="JARAKH010000014">
    <property type="protein sequence ID" value="KAK8397323.1"/>
    <property type="molecule type" value="Genomic_DNA"/>
</dbReference>
<keyword evidence="3" id="KW-0732">Signal</keyword>
<accession>A0AAW0UDL4</accession>
<gene>
    <name evidence="4" type="ORF">O3P69_004786</name>
</gene>
<evidence type="ECO:0000313" key="4">
    <source>
        <dbReference type="EMBL" id="KAK8397323.1"/>
    </source>
</evidence>
<evidence type="ECO:0000256" key="2">
    <source>
        <dbReference type="PROSITE-ProRule" id="PRU00124"/>
    </source>
</evidence>
<dbReference type="InterPro" id="IPR023415">
    <property type="entry name" value="LDLR_class-A_CS"/>
</dbReference>
<dbReference type="CDD" id="cd00112">
    <property type="entry name" value="LDLa"/>
    <property type="match status" value="4"/>
</dbReference>
<evidence type="ECO:0000313" key="5">
    <source>
        <dbReference type="Proteomes" id="UP001487740"/>
    </source>
</evidence>
<feature type="disulfide bond" evidence="2">
    <location>
        <begin position="417"/>
        <end position="435"/>
    </location>
</feature>
<name>A0AAW0UDL4_SCYPA</name>
<evidence type="ECO:0000256" key="3">
    <source>
        <dbReference type="SAM" id="SignalP"/>
    </source>
</evidence>
<dbReference type="SMART" id="SM00192">
    <property type="entry name" value="LDLa"/>
    <property type="match status" value="4"/>
</dbReference>
<reference evidence="4 5" key="1">
    <citation type="submission" date="2023-03" db="EMBL/GenBank/DDBJ databases">
        <title>High-quality genome of Scylla paramamosain provides insights in environmental adaptation.</title>
        <authorList>
            <person name="Zhang L."/>
        </authorList>
    </citation>
    <scope>NUCLEOTIDE SEQUENCE [LARGE SCALE GENOMIC DNA]</scope>
    <source>
        <strain evidence="4">LZ_2023a</strain>
        <tissue evidence="4">Muscle</tissue>
    </source>
</reference>
<dbReference type="PROSITE" id="PS50068">
    <property type="entry name" value="LDLRA_2"/>
    <property type="match status" value="4"/>
</dbReference>
<feature type="disulfide bond" evidence="2">
    <location>
        <begin position="410"/>
        <end position="422"/>
    </location>
</feature>
<feature type="disulfide bond" evidence="2">
    <location>
        <begin position="460"/>
        <end position="478"/>
    </location>
</feature>
<dbReference type="Proteomes" id="UP001487740">
    <property type="component" value="Unassembled WGS sequence"/>
</dbReference>
<feature type="disulfide bond" evidence="2">
    <location>
        <begin position="372"/>
        <end position="384"/>
    </location>
</feature>
<feature type="disulfide bond" evidence="2">
    <location>
        <begin position="472"/>
        <end position="487"/>
    </location>
</feature>
<feature type="signal peptide" evidence="3">
    <location>
        <begin position="1"/>
        <end position="22"/>
    </location>
</feature>
<dbReference type="PRINTS" id="PR00261">
    <property type="entry name" value="LDLRECEPTOR"/>
</dbReference>
<dbReference type="PROSITE" id="PS01209">
    <property type="entry name" value="LDLRA_1"/>
    <property type="match status" value="1"/>
</dbReference>
<feature type="disulfide bond" evidence="2">
    <location>
        <begin position="391"/>
        <end position="406"/>
    </location>
</feature>
<dbReference type="Gene3D" id="4.10.400.10">
    <property type="entry name" value="Low-density Lipoprotein Receptor"/>
    <property type="match status" value="4"/>
</dbReference>
<dbReference type="AlphaFoldDB" id="A0AAW0UDL4"/>
<keyword evidence="5" id="KW-1185">Reference proteome</keyword>
<organism evidence="4 5">
    <name type="scientific">Scylla paramamosain</name>
    <name type="common">Mud crab</name>
    <dbReference type="NCBI Taxonomy" id="85552"/>
    <lineage>
        <taxon>Eukaryota</taxon>
        <taxon>Metazoa</taxon>
        <taxon>Ecdysozoa</taxon>
        <taxon>Arthropoda</taxon>
        <taxon>Crustacea</taxon>
        <taxon>Multicrustacea</taxon>
        <taxon>Malacostraca</taxon>
        <taxon>Eumalacostraca</taxon>
        <taxon>Eucarida</taxon>
        <taxon>Decapoda</taxon>
        <taxon>Pleocyemata</taxon>
        <taxon>Brachyura</taxon>
        <taxon>Eubrachyura</taxon>
        <taxon>Portunoidea</taxon>
        <taxon>Portunidae</taxon>
        <taxon>Portuninae</taxon>
        <taxon>Scylla</taxon>
    </lineage>
</organism>
<dbReference type="PANTHER" id="PTHR39069:SF1">
    <property type="entry name" value="ECDYSONE-INDUCIBLE GENE E1, ISOFORM A"/>
    <property type="match status" value="1"/>
</dbReference>
<evidence type="ECO:0000256" key="1">
    <source>
        <dbReference type="ARBA" id="ARBA00023157"/>
    </source>
</evidence>